<keyword evidence="1" id="KW-1133">Transmembrane helix</keyword>
<sequence>MHYEERDSDFRVSPLGFARGPCPGQPARHAVMAGGRQMLLMVAFVGVRLHPAFAGFVSLLPVRIPLWNLKSGKQKYPGFPEYLCRGMFI</sequence>
<reference evidence="2 3" key="1">
    <citation type="submission" date="2017-09" db="EMBL/GenBank/DDBJ databases">
        <title>Depth-based differentiation of microbial function through sediment-hosted aquifers and enrichment of novel symbionts in the deep terrestrial subsurface.</title>
        <authorList>
            <person name="Probst A.J."/>
            <person name="Ladd B."/>
            <person name="Jarett J.K."/>
            <person name="Geller-Mcgrath D.E."/>
            <person name="Sieber C.M."/>
            <person name="Emerson J.B."/>
            <person name="Anantharaman K."/>
            <person name="Thomas B.C."/>
            <person name="Malmstrom R."/>
            <person name="Stieglmeier M."/>
            <person name="Klingl A."/>
            <person name="Woyke T."/>
            <person name="Ryan C.M."/>
            <person name="Banfield J.F."/>
        </authorList>
    </citation>
    <scope>NUCLEOTIDE SEQUENCE [LARGE SCALE GENOMIC DNA]</scope>
    <source>
        <strain evidence="2">CG08_land_8_20_14_0_20_40_16</strain>
    </source>
</reference>
<keyword evidence="1" id="KW-0472">Membrane</keyword>
<feature type="transmembrane region" description="Helical" evidence="1">
    <location>
        <begin position="38"/>
        <end position="60"/>
    </location>
</feature>
<accession>A0A2H0YWW8</accession>
<name>A0A2H0YWW8_9BACT</name>
<dbReference type="EMBL" id="PEXU01000049">
    <property type="protein sequence ID" value="PIS42242.1"/>
    <property type="molecule type" value="Genomic_DNA"/>
</dbReference>
<dbReference type="Proteomes" id="UP000231542">
    <property type="component" value="Unassembled WGS sequence"/>
</dbReference>
<proteinExistence type="predicted"/>
<protein>
    <submittedName>
        <fullName evidence="2">Uncharacterized protein</fullName>
    </submittedName>
</protein>
<evidence type="ECO:0000313" key="3">
    <source>
        <dbReference type="Proteomes" id="UP000231542"/>
    </source>
</evidence>
<comment type="caution">
    <text evidence="2">The sequence shown here is derived from an EMBL/GenBank/DDBJ whole genome shotgun (WGS) entry which is preliminary data.</text>
</comment>
<evidence type="ECO:0000256" key="1">
    <source>
        <dbReference type="SAM" id="Phobius"/>
    </source>
</evidence>
<keyword evidence="1" id="KW-0812">Transmembrane</keyword>
<evidence type="ECO:0000313" key="2">
    <source>
        <dbReference type="EMBL" id="PIS42242.1"/>
    </source>
</evidence>
<gene>
    <name evidence="2" type="ORF">COT24_04210</name>
</gene>
<dbReference type="AlphaFoldDB" id="A0A2H0YWW8"/>
<organism evidence="2 3">
    <name type="scientific">Candidatus Kerfeldbacteria bacterium CG08_land_8_20_14_0_20_40_16</name>
    <dbReference type="NCBI Taxonomy" id="2014244"/>
    <lineage>
        <taxon>Bacteria</taxon>
        <taxon>Candidatus Kerfeldiibacteriota</taxon>
    </lineage>
</organism>